<evidence type="ECO:0000256" key="4">
    <source>
        <dbReference type="ARBA" id="ARBA00022692"/>
    </source>
</evidence>
<gene>
    <name evidence="7" type="ORF">GGX14DRAFT_421704</name>
</gene>
<evidence type="ECO:0000256" key="6">
    <source>
        <dbReference type="ARBA" id="ARBA00023136"/>
    </source>
</evidence>
<keyword evidence="5" id="KW-1133">Transmembrane helix</keyword>
<evidence type="ECO:0000256" key="5">
    <source>
        <dbReference type="ARBA" id="ARBA00022989"/>
    </source>
</evidence>
<evidence type="ECO:0000313" key="7">
    <source>
        <dbReference type="EMBL" id="KAJ7225685.1"/>
    </source>
</evidence>
<dbReference type="EMBL" id="JARJCW010000004">
    <property type="protein sequence ID" value="KAJ7225685.1"/>
    <property type="molecule type" value="Genomic_DNA"/>
</dbReference>
<keyword evidence="6" id="KW-0472">Membrane</keyword>
<evidence type="ECO:0000256" key="3">
    <source>
        <dbReference type="ARBA" id="ARBA00022679"/>
    </source>
</evidence>
<dbReference type="InterPro" id="IPR025993">
    <property type="entry name" value="Ceramide_glucosylTrfase"/>
</dbReference>
<dbReference type="PANTHER" id="PTHR12726">
    <property type="entry name" value="CERAMIDE GLUCOSYLTRANSFERASE"/>
    <property type="match status" value="1"/>
</dbReference>
<protein>
    <submittedName>
        <fullName evidence="7">Uncharacterized protein</fullName>
    </submittedName>
</protein>
<evidence type="ECO:0000256" key="1">
    <source>
        <dbReference type="ARBA" id="ARBA00004141"/>
    </source>
</evidence>
<proteinExistence type="predicted"/>
<dbReference type="GO" id="GO:0006679">
    <property type="term" value="P:glucosylceramide biosynthetic process"/>
    <property type="evidence" value="ECO:0007669"/>
    <property type="project" value="TreeGrafter"/>
</dbReference>
<dbReference type="AlphaFoldDB" id="A0AAD6YPL2"/>
<organism evidence="7 8">
    <name type="scientific">Mycena pura</name>
    <dbReference type="NCBI Taxonomy" id="153505"/>
    <lineage>
        <taxon>Eukaryota</taxon>
        <taxon>Fungi</taxon>
        <taxon>Dikarya</taxon>
        <taxon>Basidiomycota</taxon>
        <taxon>Agaricomycotina</taxon>
        <taxon>Agaricomycetes</taxon>
        <taxon>Agaricomycetidae</taxon>
        <taxon>Agaricales</taxon>
        <taxon>Marasmiineae</taxon>
        <taxon>Mycenaceae</taxon>
        <taxon>Mycena</taxon>
    </lineage>
</organism>
<keyword evidence="3" id="KW-0808">Transferase</keyword>
<dbReference type="PANTHER" id="PTHR12726:SF0">
    <property type="entry name" value="CERAMIDE GLUCOSYLTRANSFERASE"/>
    <property type="match status" value="1"/>
</dbReference>
<sequence length="106" mass="11870">MFAWSQLLLDCSGMLLCGPLASWAVLWRKFLASVARILSSEISPSRKRYRLRPRSPLANVPPSTAPGVSILRPLKGLDTNLYENLESTFTQEYPNFEILLSVADES</sequence>
<evidence type="ECO:0000313" key="8">
    <source>
        <dbReference type="Proteomes" id="UP001219525"/>
    </source>
</evidence>
<dbReference type="Proteomes" id="UP001219525">
    <property type="component" value="Unassembled WGS sequence"/>
</dbReference>
<keyword evidence="2" id="KW-0328">Glycosyltransferase</keyword>
<comment type="subcellular location">
    <subcellularLocation>
        <location evidence="1">Membrane</location>
        <topology evidence="1">Multi-pass membrane protein</topology>
    </subcellularLocation>
</comment>
<name>A0AAD6YPL2_9AGAR</name>
<reference evidence="7" key="1">
    <citation type="submission" date="2023-03" db="EMBL/GenBank/DDBJ databases">
        <title>Massive genome expansion in bonnet fungi (Mycena s.s.) driven by repeated elements and novel gene families across ecological guilds.</title>
        <authorList>
            <consortium name="Lawrence Berkeley National Laboratory"/>
            <person name="Harder C.B."/>
            <person name="Miyauchi S."/>
            <person name="Viragh M."/>
            <person name="Kuo A."/>
            <person name="Thoen E."/>
            <person name="Andreopoulos B."/>
            <person name="Lu D."/>
            <person name="Skrede I."/>
            <person name="Drula E."/>
            <person name="Henrissat B."/>
            <person name="Morin E."/>
            <person name="Kohler A."/>
            <person name="Barry K."/>
            <person name="LaButti K."/>
            <person name="Morin E."/>
            <person name="Salamov A."/>
            <person name="Lipzen A."/>
            <person name="Mereny Z."/>
            <person name="Hegedus B."/>
            <person name="Baldrian P."/>
            <person name="Stursova M."/>
            <person name="Weitz H."/>
            <person name="Taylor A."/>
            <person name="Grigoriev I.V."/>
            <person name="Nagy L.G."/>
            <person name="Martin F."/>
            <person name="Kauserud H."/>
        </authorList>
    </citation>
    <scope>NUCLEOTIDE SEQUENCE</scope>
    <source>
        <strain evidence="7">9144</strain>
    </source>
</reference>
<accession>A0AAD6YPL2</accession>
<dbReference type="GO" id="GO:0008120">
    <property type="term" value="F:ceramide glucosyltransferase activity"/>
    <property type="evidence" value="ECO:0007669"/>
    <property type="project" value="TreeGrafter"/>
</dbReference>
<comment type="caution">
    <text evidence="7">The sequence shown here is derived from an EMBL/GenBank/DDBJ whole genome shotgun (WGS) entry which is preliminary data.</text>
</comment>
<evidence type="ECO:0000256" key="2">
    <source>
        <dbReference type="ARBA" id="ARBA00022676"/>
    </source>
</evidence>
<keyword evidence="8" id="KW-1185">Reference proteome</keyword>
<dbReference type="GO" id="GO:0016020">
    <property type="term" value="C:membrane"/>
    <property type="evidence" value="ECO:0007669"/>
    <property type="project" value="UniProtKB-SubCell"/>
</dbReference>
<keyword evidence="4" id="KW-0812">Transmembrane</keyword>
<feature type="non-terminal residue" evidence="7">
    <location>
        <position position="106"/>
    </location>
</feature>